<dbReference type="InterPro" id="IPR011049">
    <property type="entry name" value="Serralysin-like_metalloprot_C"/>
</dbReference>
<dbReference type="Pfam" id="PF00353">
    <property type="entry name" value="HemolysinCabind"/>
    <property type="match status" value="4"/>
</dbReference>
<dbReference type="InterPro" id="IPR010221">
    <property type="entry name" value="VCBS_dom"/>
</dbReference>
<proteinExistence type="predicted"/>
<dbReference type="InterPro" id="IPR047777">
    <property type="entry name" value="LapA-like_RM"/>
</dbReference>
<dbReference type="InterPro" id="IPR018511">
    <property type="entry name" value="Hemolysin-typ_Ca-bd_CS"/>
</dbReference>
<dbReference type="Gene3D" id="2.150.10.10">
    <property type="entry name" value="Serralysin-like metalloprotease, C-terminal"/>
    <property type="match status" value="2"/>
</dbReference>
<evidence type="ECO:0000256" key="1">
    <source>
        <dbReference type="ARBA" id="ARBA00004613"/>
    </source>
</evidence>
<reference evidence="4 5" key="1">
    <citation type="submission" date="2018-01" db="EMBL/GenBank/DDBJ databases">
        <title>Denitrification phenotypes of diverse strains of Pseudomonas stutzeri.</title>
        <authorList>
            <person name="Milligan D.A."/>
            <person name="Bergaust L."/>
            <person name="Bakken L.R."/>
            <person name="Frostegard A."/>
        </authorList>
    </citation>
    <scope>NUCLEOTIDE SEQUENCE [LARGE SCALE GENOMIC DNA]</scope>
    <source>
        <strain evidence="4 5">24a75</strain>
    </source>
</reference>
<dbReference type="GO" id="GO:0005576">
    <property type="term" value="C:extracellular region"/>
    <property type="evidence" value="ECO:0007669"/>
    <property type="project" value="UniProtKB-SubCell"/>
</dbReference>
<gene>
    <name evidence="4" type="ORF">CXK94_06520</name>
</gene>
<evidence type="ECO:0000256" key="3">
    <source>
        <dbReference type="ARBA" id="ARBA00022837"/>
    </source>
</evidence>
<comment type="caution">
    <text evidence="4">The sequence shown here is derived from an EMBL/GenBank/DDBJ whole genome shotgun (WGS) entry which is preliminary data.</text>
</comment>
<dbReference type="InterPro" id="IPR001343">
    <property type="entry name" value="Hemolysn_Ca-bd"/>
</dbReference>
<sequence>MAKLIGTVRQVVGEAFVVGDDGVRRLLIEGDRVYAGERVITAGGAIDIDLVQGGDLAIGRGSELALTEQLLGDAHGPAVATAPSAVDLAEVEALQQAIAAGEDPTQAAPATAAGPAAGGAGGAGGGNSFVLLNEVGGVIDPAIGFATQGLGAVPEYPGLVTDALLQDEQPVNGVPTAIDDAAALDEDTPSVAGNVLSNDLPGPDGGISVVTVGTQQGVYGQLILSADGTFSYVLNTGLPAVQGLDSGESLSETFSYTLQDADGDPSTAQITITIHGSNDAPTLAVVGATVYEAGLPAGSDAAASSEYASGSFTVGDVDGLDDIQSVTINGVTVAIGSLVGSDFAGAHGTLSVTGYDAATGVASYQYQLTSPTTDVADALESDTFAVSVSDGTASASGDLVITIVDDVPSAQDDSFDLSEDSASASGNVLDNDTVGADVAGSVSNPGAQDGNYGTLTLNADGTFSYELNTGLPSVQGLDSGESLSETFSYTLQDADGDPSTAQITITIHGSNDAPTLAVVGATVYEAGLPAGSDAAASSEYASGSFTVGDVDGLDDIQSVTINGVTVAIGSLVGSDFAGAHGTLSVTGYDAATGVASYQYQLTSPTTDVADALESDTFAVSVSDGTASASASLVIGVVDDVPTLGSFINAVISNEIGSVNGTFSVVPGADGLSGFEITGPELNGVTYQTTDNFDGSTFVSTTLTALTATNDPVFTLTVSADGTYSFNLIAPEAGYTQAIDFSSLEPGAPVSVISSPDHGWTFDGLKFTGTSPTDFTNPNSGSGSNSDLLNVSGNGFGLGSAQSVPDNGGFLYTQDGGADSLRFYADVSSNVEGKGTVYITWAAYGGTVGGTPLAVSSQSIALTADGWVVIDPGISFENLVVRVDVEGSSSGGIRVQDFSYTREVLPDDQSLSFAVVAQDGDGDLSNTVSLDVQITAANSAGTFVLDGSLGDDVIAASSAIDVIDGKAGFDIVDYSDATADIQASLAAGTGMLGAAGDSYAGIEGLIGGAGDDYLVGDESDNYLAGNMGSDQLVGGGGNDTLIGGAGDDYLYGEAGDDVLVGGAGADVLDGGSGIDTVDYHSDTAGITVNLQTGSGSGGEAQGDVLSGIENVLGGAGDDSLVGDESDNYLDGGAGNDMLFGGEGDDVLVGGLGDDMLTGGAGRDSFVWRLGDEGGADTITDFHIDPDGAGSDVIDLSQLLVGVSEDAATLGDYLDFAFGGDSTTISVSLTPGGAPVQDITLSGVDLSAFYGTDNVADVIDNLIDDGALKVDNG</sequence>
<protein>
    <submittedName>
        <fullName evidence="4">Uncharacterized protein</fullName>
    </submittedName>
</protein>
<dbReference type="NCBIfam" id="TIGR01965">
    <property type="entry name" value="VCBS_repeat"/>
    <property type="match status" value="2"/>
</dbReference>
<dbReference type="NCBIfam" id="TIGR03661">
    <property type="entry name" value="T1SS_VCA0849"/>
    <property type="match status" value="1"/>
</dbReference>
<dbReference type="PANTHER" id="PTHR38340">
    <property type="entry name" value="S-LAYER PROTEIN"/>
    <property type="match status" value="1"/>
</dbReference>
<dbReference type="EMBL" id="POUT01000002">
    <property type="protein sequence ID" value="PNG10849.1"/>
    <property type="molecule type" value="Genomic_DNA"/>
</dbReference>
<dbReference type="PROSITE" id="PS00330">
    <property type="entry name" value="HEMOLYSIN_CALCIUM"/>
    <property type="match status" value="4"/>
</dbReference>
<dbReference type="InterPro" id="IPR019960">
    <property type="entry name" value="T1SS_VCA0849"/>
</dbReference>
<dbReference type="InterPro" id="IPR050557">
    <property type="entry name" value="RTX_toxin/Mannuronan_C5-epim"/>
</dbReference>
<dbReference type="NCBIfam" id="NF033682">
    <property type="entry name" value="retention_LapA"/>
    <property type="match status" value="1"/>
</dbReference>
<dbReference type="AlphaFoldDB" id="A0A2N8T7Z6"/>
<organism evidence="4 5">
    <name type="scientific">Stutzerimonas stutzeri</name>
    <name type="common">Pseudomonas stutzeri</name>
    <dbReference type="NCBI Taxonomy" id="316"/>
    <lineage>
        <taxon>Bacteria</taxon>
        <taxon>Pseudomonadati</taxon>
        <taxon>Pseudomonadota</taxon>
        <taxon>Gammaproteobacteria</taxon>
        <taxon>Pseudomonadales</taxon>
        <taxon>Pseudomonadaceae</taxon>
        <taxon>Stutzerimonas</taxon>
    </lineage>
</organism>
<dbReference type="PANTHER" id="PTHR38340:SF1">
    <property type="entry name" value="S-LAYER PROTEIN"/>
    <property type="match status" value="1"/>
</dbReference>
<evidence type="ECO:0000313" key="5">
    <source>
        <dbReference type="Proteomes" id="UP000236023"/>
    </source>
</evidence>
<name>A0A2N8T7Z6_STUST</name>
<dbReference type="Pfam" id="PF17963">
    <property type="entry name" value="Big_9"/>
    <property type="match status" value="2"/>
</dbReference>
<keyword evidence="2" id="KW-0964">Secreted</keyword>
<dbReference type="PRINTS" id="PR00313">
    <property type="entry name" value="CABNDNGRPT"/>
</dbReference>
<dbReference type="InterPro" id="IPR013783">
    <property type="entry name" value="Ig-like_fold"/>
</dbReference>
<dbReference type="RefSeq" id="WP_102893697.1">
    <property type="nucleotide sequence ID" value="NZ_POUT01000002.1"/>
</dbReference>
<accession>A0A2N8T7Z6</accession>
<dbReference type="Gene3D" id="2.60.40.10">
    <property type="entry name" value="Immunoglobulins"/>
    <property type="match status" value="1"/>
</dbReference>
<dbReference type="SUPFAM" id="SSF51120">
    <property type="entry name" value="beta-Roll"/>
    <property type="match status" value="2"/>
</dbReference>
<comment type="subcellular location">
    <subcellularLocation>
        <location evidence="1">Secreted</location>
    </subcellularLocation>
</comment>
<dbReference type="Proteomes" id="UP000236023">
    <property type="component" value="Unassembled WGS sequence"/>
</dbReference>
<evidence type="ECO:0000256" key="2">
    <source>
        <dbReference type="ARBA" id="ARBA00022525"/>
    </source>
</evidence>
<keyword evidence="3" id="KW-0106">Calcium</keyword>
<evidence type="ECO:0000313" key="4">
    <source>
        <dbReference type="EMBL" id="PNG10849.1"/>
    </source>
</evidence>
<dbReference type="GO" id="GO:0005509">
    <property type="term" value="F:calcium ion binding"/>
    <property type="evidence" value="ECO:0007669"/>
    <property type="project" value="InterPro"/>
</dbReference>